<comment type="similarity">
    <text evidence="1">Belongs to the dynein heavy chain family.</text>
</comment>
<dbReference type="GO" id="GO:0051959">
    <property type="term" value="F:dynein light intermediate chain binding"/>
    <property type="evidence" value="ECO:0007669"/>
    <property type="project" value="InterPro"/>
</dbReference>
<dbReference type="GO" id="GO:0007018">
    <property type="term" value="P:microtubule-based movement"/>
    <property type="evidence" value="ECO:0007669"/>
    <property type="project" value="InterPro"/>
</dbReference>
<evidence type="ECO:0000256" key="1">
    <source>
        <dbReference type="ARBA" id="ARBA00008887"/>
    </source>
</evidence>
<accession>A0A830H5B3</accession>
<organism evidence="4 5">
    <name type="scientific">Pycnococcus provasolii</name>
    <dbReference type="NCBI Taxonomy" id="41880"/>
    <lineage>
        <taxon>Eukaryota</taxon>
        <taxon>Viridiplantae</taxon>
        <taxon>Chlorophyta</taxon>
        <taxon>Pseudoscourfieldiophyceae</taxon>
        <taxon>Pseudoscourfieldiales</taxon>
        <taxon>Pycnococcaceae</taxon>
        <taxon>Pycnococcus</taxon>
    </lineage>
</organism>
<comment type="caution">
    <text evidence="4">The sequence shown here is derived from an EMBL/GenBank/DDBJ whole genome shotgun (WGS) entry which is preliminary data.</text>
</comment>
<feature type="domain" description="Dynein heavy chain tail" evidence="3">
    <location>
        <begin position="49"/>
        <end position="111"/>
    </location>
</feature>
<sequence>MEEFLREATSRKVSYEYEGEEPPQQARAGKGKSTTFLGVLAANLVKERRLIRETKWLQRIGVEVPEAAKMVLLQEGKFKHYYQQLTYTLKEYDRVMGTISSIDVNKMKGELAIKNTELAEAQKKSELLLKEISASTAIAEKEKKKVAVIVESVSKKAGEISAVKEDAERDLAKAQPALDAAVAALNSKFMKGIVM</sequence>
<reference evidence="4" key="1">
    <citation type="submission" date="2020-10" db="EMBL/GenBank/DDBJ databases">
        <title>Unveiling of a novel bifunctional photoreceptor, Dualchrome1, isolated from a cosmopolitan green alga.</title>
        <authorList>
            <person name="Suzuki S."/>
            <person name="Kawachi M."/>
        </authorList>
    </citation>
    <scope>NUCLEOTIDE SEQUENCE</scope>
    <source>
        <strain evidence="4">NIES 2893</strain>
    </source>
</reference>
<dbReference type="InterPro" id="IPR013594">
    <property type="entry name" value="Dynein_heavy_tail"/>
</dbReference>
<evidence type="ECO:0000313" key="4">
    <source>
        <dbReference type="EMBL" id="GHP01798.1"/>
    </source>
</evidence>
<dbReference type="Proteomes" id="UP000660262">
    <property type="component" value="Unassembled WGS sequence"/>
</dbReference>
<evidence type="ECO:0000259" key="3">
    <source>
        <dbReference type="Pfam" id="PF08385"/>
    </source>
</evidence>
<dbReference type="PANTHER" id="PTHR46532:SF4">
    <property type="entry name" value="AAA+ ATPASE DOMAIN-CONTAINING PROTEIN"/>
    <property type="match status" value="1"/>
</dbReference>
<evidence type="ECO:0000256" key="2">
    <source>
        <dbReference type="SAM" id="Coils"/>
    </source>
</evidence>
<keyword evidence="5" id="KW-1185">Reference proteome</keyword>
<dbReference type="GO" id="GO:0005858">
    <property type="term" value="C:axonemal dynein complex"/>
    <property type="evidence" value="ECO:0007669"/>
    <property type="project" value="TreeGrafter"/>
</dbReference>
<dbReference type="OrthoDB" id="418364at2759"/>
<name>A0A830H5B3_9CHLO</name>
<dbReference type="InterPro" id="IPR026983">
    <property type="entry name" value="DHC"/>
</dbReference>
<dbReference type="EMBL" id="BNJQ01000002">
    <property type="protein sequence ID" value="GHP01798.1"/>
    <property type="molecule type" value="Genomic_DNA"/>
</dbReference>
<dbReference type="PANTHER" id="PTHR46532">
    <property type="entry name" value="MALE FERTILITY FACTOR KL5"/>
    <property type="match status" value="1"/>
</dbReference>
<proteinExistence type="inferred from homology"/>
<gene>
    <name evidence="4" type="ORF">PPROV_000055500</name>
</gene>
<evidence type="ECO:0000313" key="5">
    <source>
        <dbReference type="Proteomes" id="UP000660262"/>
    </source>
</evidence>
<dbReference type="Pfam" id="PF08385">
    <property type="entry name" value="DHC_N1"/>
    <property type="match status" value="1"/>
</dbReference>
<protein>
    <recommendedName>
        <fullName evidence="3">Dynein heavy chain tail domain-containing protein</fullName>
    </recommendedName>
</protein>
<feature type="coiled-coil region" evidence="2">
    <location>
        <begin position="104"/>
        <end position="131"/>
    </location>
</feature>
<dbReference type="GO" id="GO:0045505">
    <property type="term" value="F:dynein intermediate chain binding"/>
    <property type="evidence" value="ECO:0007669"/>
    <property type="project" value="InterPro"/>
</dbReference>
<keyword evidence="2" id="KW-0175">Coiled coil</keyword>
<dbReference type="Gene3D" id="1.20.920.20">
    <property type="match status" value="1"/>
</dbReference>
<dbReference type="AlphaFoldDB" id="A0A830H5B3"/>